<feature type="coiled-coil region" evidence="4">
    <location>
        <begin position="836"/>
        <end position="894"/>
    </location>
</feature>
<organism evidence="7 8">
    <name type="scientific">Lithohypha guttulata</name>
    <dbReference type="NCBI Taxonomy" id="1690604"/>
    <lineage>
        <taxon>Eukaryota</taxon>
        <taxon>Fungi</taxon>
        <taxon>Dikarya</taxon>
        <taxon>Ascomycota</taxon>
        <taxon>Pezizomycotina</taxon>
        <taxon>Eurotiomycetes</taxon>
        <taxon>Chaetothyriomycetidae</taxon>
        <taxon>Chaetothyriales</taxon>
        <taxon>Trichomeriaceae</taxon>
        <taxon>Lithohypha</taxon>
    </lineage>
</organism>
<evidence type="ECO:0000259" key="6">
    <source>
        <dbReference type="Pfam" id="PF13476"/>
    </source>
</evidence>
<feature type="coiled-coil region" evidence="4">
    <location>
        <begin position="700"/>
        <end position="786"/>
    </location>
</feature>
<keyword evidence="8" id="KW-1185">Reference proteome</keyword>
<feature type="region of interest" description="Disordered" evidence="5">
    <location>
        <begin position="460"/>
        <end position="505"/>
    </location>
</feature>
<dbReference type="Proteomes" id="UP001309876">
    <property type="component" value="Unassembled WGS sequence"/>
</dbReference>
<accession>A0AAN7T3W2</accession>
<evidence type="ECO:0000256" key="2">
    <source>
        <dbReference type="ARBA" id="ARBA00018687"/>
    </source>
</evidence>
<name>A0AAN7T3W2_9EURO</name>
<dbReference type="GO" id="GO:0005634">
    <property type="term" value="C:nucleus"/>
    <property type="evidence" value="ECO:0007669"/>
    <property type="project" value="TreeGrafter"/>
</dbReference>
<evidence type="ECO:0000256" key="1">
    <source>
        <dbReference type="ARBA" id="ARBA00010171"/>
    </source>
</evidence>
<evidence type="ECO:0000256" key="5">
    <source>
        <dbReference type="SAM" id="MobiDB-lite"/>
    </source>
</evidence>
<dbReference type="InterPro" id="IPR038729">
    <property type="entry name" value="Rad50/SbcC_AAA"/>
</dbReference>
<feature type="compositionally biased region" description="Basic and acidic residues" evidence="5">
    <location>
        <begin position="473"/>
        <end position="505"/>
    </location>
</feature>
<dbReference type="Gene3D" id="3.40.50.300">
    <property type="entry name" value="P-loop containing nucleotide triphosphate hydrolases"/>
    <property type="match status" value="2"/>
</dbReference>
<feature type="domain" description="Rad50/SbcC-type AAA" evidence="6">
    <location>
        <begin position="91"/>
        <end position="336"/>
    </location>
</feature>
<dbReference type="GO" id="GO:0003697">
    <property type="term" value="F:single-stranded DNA binding"/>
    <property type="evidence" value="ECO:0007669"/>
    <property type="project" value="TreeGrafter"/>
</dbReference>
<dbReference type="GO" id="GO:0030915">
    <property type="term" value="C:Smc5-Smc6 complex"/>
    <property type="evidence" value="ECO:0007669"/>
    <property type="project" value="TreeGrafter"/>
</dbReference>
<feature type="region of interest" description="Disordered" evidence="5">
    <location>
        <begin position="1191"/>
        <end position="1211"/>
    </location>
</feature>
<dbReference type="GO" id="GO:0016887">
    <property type="term" value="F:ATP hydrolysis activity"/>
    <property type="evidence" value="ECO:0007669"/>
    <property type="project" value="InterPro"/>
</dbReference>
<dbReference type="EMBL" id="JAVRRJ010000002">
    <property type="protein sequence ID" value="KAK5088038.1"/>
    <property type="molecule type" value="Genomic_DNA"/>
</dbReference>
<feature type="coiled-coil region" evidence="4">
    <location>
        <begin position="935"/>
        <end position="969"/>
    </location>
</feature>
<comment type="similarity">
    <text evidence="1">Belongs to the SMC family. SMC5 subfamily.</text>
</comment>
<dbReference type="InterPro" id="IPR027417">
    <property type="entry name" value="P-loop_NTPase"/>
</dbReference>
<dbReference type="AlphaFoldDB" id="A0AAN7T3W2"/>
<reference evidence="7 8" key="1">
    <citation type="submission" date="2023-08" db="EMBL/GenBank/DDBJ databases">
        <title>Black Yeasts Isolated from many extreme environments.</title>
        <authorList>
            <person name="Coleine C."/>
            <person name="Stajich J.E."/>
            <person name="Selbmann L."/>
        </authorList>
    </citation>
    <scope>NUCLEOTIDE SEQUENCE [LARGE SCALE GENOMIC DNA]</scope>
    <source>
        <strain evidence="7 8">CCFEE 5910</strain>
    </source>
</reference>
<evidence type="ECO:0000313" key="7">
    <source>
        <dbReference type="EMBL" id="KAK5088038.1"/>
    </source>
</evidence>
<dbReference type="GO" id="GO:0000724">
    <property type="term" value="P:double-strand break repair via homologous recombination"/>
    <property type="evidence" value="ECO:0007669"/>
    <property type="project" value="TreeGrafter"/>
</dbReference>
<dbReference type="PANTHER" id="PTHR45916:SF1">
    <property type="entry name" value="STRUCTURAL MAINTENANCE OF CHROMOSOMES PROTEIN 5"/>
    <property type="match status" value="1"/>
</dbReference>
<dbReference type="PANTHER" id="PTHR45916">
    <property type="entry name" value="STRUCTURAL MAINTENANCE OF CHROMOSOMES PROTEIN 5"/>
    <property type="match status" value="1"/>
</dbReference>
<sequence length="1211" mass="137268">MTGPSARRSRALISDGDSDTSRQSTPASTAAHDRKRVRADPKLAANLLSPADAARPQSPRRPAASRRSATPDERKFVLQPKRRHQPGAIVRVKLTNFVTYTSAEFYPGPNLNMVIGPNGTGKSTLVCAICLGLGWGPNLLGRAKDAAEYIKHGCKEATIEIELQRATSGPSRTGSNPVITRNIKKEGNKNMFYLDGRQTANKVIQEFVRGFNIQVDNLCQFLPQDRVVEFAQLDPVQRLETTLRAAADPEVLEYHERLKGLREEQIEFMGQNKGDREILQDLEKRQDAQRVDVERLEERLRTQKKINQLTKCRPVPKYLEAKNKAKELKDLKDKLTTETARLKQESAPALQKVNAKQRYAAAAVRNRDDVRKEVKRAEGECSRIDREVSNSGQRVTDLADEHKATRDSSANDKQEYSRKQRELINLKTSKEVRPAEFDHVTTNEKLNEYRLRLRQLTQDGEQKDEALQAARNQGREAHIRRKAAEEKLNSLSTEEGRREDKLASDAKDTADAWRWIKENQQMFKMEVFGPPAVTCSVKDSRMADAIESLMNQGDFRAITVQCMDDFRLIQEELTKKRNLFELTVRKSDEHDLSRFRSLMSHEDLINLGLEGWAIDYLEGPSVVLAMLCQSRQLHQTATTSKKLSEEQDKAIGKSSIKNYVTKDKFIKVFRREDYGVSTTQTSDIKPARWWTDKPVDTQRREEHMRDLKREQKSVQSYKEQVEELKTEIERIKEERLQEESARNKLADEKEAAQRAQAAYNGIGTKIERVEDRLRVLEGNMATVKERCHAIARQKDEEMLKKAQHILEYCEVIHSLKEASQKLLEAEVIAIEAQSDFQTLERLHSTLRDTLKQKESQLNAASKEHEVARQSALALKSSLEEVRQEAETLSEEEDDNSLFELLQSLATQRDLTEQTLEDMIDAENAKLGLTDGGINAANVIREYEERAKKIEKLQTKLRDYNKKQDEYISSIKTIRESFEADLQSIIEKIDAAFAESFERIGCAGQVKVHKASSEDPADCTEELGGQENGLDFANWAIHILVKFREKEPLSLLDSHRQSGGERAVSTIFYLMALQSLSKSPFRVVDEINQGMDQRNERMVHGRMVDIAAANERAVAQGQASGSQYFLITPKLLSGLKYEKGMTVLCIVSGENVPSATDVRRTAEGGDEYTEKGRKFDFAAFAGRARQLGLGRLQGGEGRMDSRASMRGVSVSA</sequence>
<keyword evidence="3 4" id="KW-0175">Coiled coil</keyword>
<evidence type="ECO:0000256" key="4">
    <source>
        <dbReference type="SAM" id="Coils"/>
    </source>
</evidence>
<evidence type="ECO:0000313" key="8">
    <source>
        <dbReference type="Proteomes" id="UP001309876"/>
    </source>
</evidence>
<feature type="region of interest" description="Disordered" evidence="5">
    <location>
        <begin position="386"/>
        <end position="418"/>
    </location>
</feature>
<feature type="region of interest" description="Disordered" evidence="5">
    <location>
        <begin position="1"/>
        <end position="82"/>
    </location>
</feature>
<comment type="caution">
    <text evidence="7">The sequence shown here is derived from an EMBL/GenBank/DDBJ whole genome shotgun (WGS) entry which is preliminary data.</text>
</comment>
<protein>
    <recommendedName>
        <fullName evidence="2">Structural maintenance of chromosomes protein 5</fullName>
    </recommendedName>
</protein>
<feature type="compositionally biased region" description="Low complexity" evidence="5">
    <location>
        <begin position="49"/>
        <end position="68"/>
    </location>
</feature>
<evidence type="ECO:0000256" key="3">
    <source>
        <dbReference type="ARBA" id="ARBA00023054"/>
    </source>
</evidence>
<gene>
    <name evidence="7" type="primary">SMC5</name>
    <name evidence="7" type="ORF">LTR05_002254</name>
</gene>
<proteinExistence type="inferred from homology"/>
<dbReference type="Pfam" id="PF13476">
    <property type="entry name" value="AAA_23"/>
    <property type="match status" value="1"/>
</dbReference>
<feature type="compositionally biased region" description="Basic and acidic residues" evidence="5">
    <location>
        <begin position="397"/>
        <end position="418"/>
    </location>
</feature>
<dbReference type="SUPFAM" id="SSF52540">
    <property type="entry name" value="P-loop containing nucleoside triphosphate hydrolases"/>
    <property type="match status" value="2"/>
</dbReference>